<dbReference type="OrthoDB" id="4965437at2"/>
<dbReference type="EMBL" id="CP040915">
    <property type="protein sequence ID" value="QDC25102.1"/>
    <property type="molecule type" value="Genomic_DNA"/>
</dbReference>
<accession>A0A5B8C7G4</accession>
<evidence type="ECO:0000313" key="7">
    <source>
        <dbReference type="Proteomes" id="UP000314616"/>
    </source>
</evidence>
<evidence type="ECO:0000256" key="2">
    <source>
        <dbReference type="ARBA" id="ARBA00023235"/>
    </source>
</evidence>
<dbReference type="PANTHER" id="PTHR35530:SF1">
    <property type="entry name" value="2-HYDROXYMUCONATE TAUTOMERASE"/>
    <property type="match status" value="1"/>
</dbReference>
<dbReference type="RefSeq" id="WP_139929115.1">
    <property type="nucleotide sequence ID" value="NZ_CP040915.1"/>
</dbReference>
<dbReference type="Gene3D" id="3.30.429.10">
    <property type="entry name" value="Macrophage Migration Inhibitory Factor"/>
    <property type="match status" value="1"/>
</dbReference>
<proteinExistence type="inferred from homology"/>
<evidence type="ECO:0000256" key="3">
    <source>
        <dbReference type="PIRSR" id="PIRSR618191-1"/>
    </source>
</evidence>
<dbReference type="InterPro" id="IPR014347">
    <property type="entry name" value="Tautomerase/MIF_sf"/>
</dbReference>
<reference evidence="6 7" key="1">
    <citation type="submission" date="2019-05" db="EMBL/GenBank/DDBJ databases">
        <title>Georgenia *** sp. nov., and Georgenia *** sp. nov., isolated from the intestinal contents of plateau pika (Ochotona curzoniae) in the Qinghai-Tibet plateau of China.</title>
        <authorList>
            <person name="Tian Z."/>
        </authorList>
    </citation>
    <scope>NUCLEOTIDE SEQUENCE [LARGE SCALE GENOMIC DNA]</scope>
    <source>
        <strain evidence="6 7">Z443</strain>
    </source>
</reference>
<dbReference type="NCBIfam" id="TIGR00013">
    <property type="entry name" value="taut"/>
    <property type="match status" value="1"/>
</dbReference>
<keyword evidence="2 4" id="KW-0413">Isomerase</keyword>
<dbReference type="SUPFAM" id="SSF55331">
    <property type="entry name" value="Tautomerase/MIF"/>
    <property type="match status" value="1"/>
</dbReference>
<feature type="domain" description="4-oxalocrotonate tautomerase-like" evidence="5">
    <location>
        <begin position="2"/>
        <end position="60"/>
    </location>
</feature>
<evidence type="ECO:0000313" key="6">
    <source>
        <dbReference type="EMBL" id="QDC25102.1"/>
    </source>
</evidence>
<evidence type="ECO:0000256" key="1">
    <source>
        <dbReference type="ARBA" id="ARBA00006723"/>
    </source>
</evidence>
<evidence type="ECO:0000256" key="4">
    <source>
        <dbReference type="RuleBase" id="RU362032"/>
    </source>
</evidence>
<organism evidence="6 7">
    <name type="scientific">Georgenia yuyongxinii</name>
    <dbReference type="NCBI Taxonomy" id="2589797"/>
    <lineage>
        <taxon>Bacteria</taxon>
        <taxon>Bacillati</taxon>
        <taxon>Actinomycetota</taxon>
        <taxon>Actinomycetes</taxon>
        <taxon>Micrococcales</taxon>
        <taxon>Bogoriellaceae</taxon>
        <taxon>Georgenia</taxon>
    </lineage>
</organism>
<dbReference type="AlphaFoldDB" id="A0A5B8C7G4"/>
<dbReference type="EC" id="5.3.2.-" evidence="4"/>
<dbReference type="KEGG" id="gyu:FE374_11235"/>
<comment type="similarity">
    <text evidence="1 4">Belongs to the 4-oxalocrotonate tautomerase family.</text>
</comment>
<dbReference type="Pfam" id="PF01361">
    <property type="entry name" value="Tautomerase"/>
    <property type="match status" value="1"/>
</dbReference>
<dbReference type="Proteomes" id="UP000314616">
    <property type="component" value="Chromosome"/>
</dbReference>
<protein>
    <recommendedName>
        <fullName evidence="4">Tautomerase</fullName>
        <ecNumber evidence="4">5.3.2.-</ecNumber>
    </recommendedName>
</protein>
<dbReference type="PANTHER" id="PTHR35530">
    <property type="entry name" value="TAUTOMERASE-RELATED"/>
    <property type="match status" value="1"/>
</dbReference>
<name>A0A5B8C7G4_9MICO</name>
<dbReference type="InterPro" id="IPR018191">
    <property type="entry name" value="4-OT"/>
</dbReference>
<dbReference type="InterPro" id="IPR004370">
    <property type="entry name" value="4-OT-like_dom"/>
</dbReference>
<sequence>MPLIQITMGAGRTTEQKRELLAAISQAAHETTGTPLAAVRAWIVEVPADELMIAGETLAERQSAGNAH</sequence>
<evidence type="ECO:0000259" key="5">
    <source>
        <dbReference type="Pfam" id="PF01361"/>
    </source>
</evidence>
<feature type="active site" description="Proton acceptor; via imino nitrogen" evidence="3">
    <location>
        <position position="2"/>
    </location>
</feature>
<gene>
    <name evidence="6" type="ORF">FE374_11235</name>
</gene>
<dbReference type="GO" id="GO:0016853">
    <property type="term" value="F:isomerase activity"/>
    <property type="evidence" value="ECO:0007669"/>
    <property type="project" value="UniProtKB-UniRule"/>
</dbReference>